<dbReference type="SUPFAM" id="SSF53098">
    <property type="entry name" value="Ribonuclease H-like"/>
    <property type="match status" value="1"/>
</dbReference>
<evidence type="ECO:0000259" key="1">
    <source>
        <dbReference type="Pfam" id="PF13683"/>
    </source>
</evidence>
<accession>A0ABN1QWP9</accession>
<proteinExistence type="predicted"/>
<dbReference type="RefSeq" id="WP_343954110.1">
    <property type="nucleotide sequence ID" value="NZ_BAAAHQ010000042.1"/>
</dbReference>
<organism evidence="2 3">
    <name type="scientific">Nonomuraea longicatena</name>
    <dbReference type="NCBI Taxonomy" id="83682"/>
    <lineage>
        <taxon>Bacteria</taxon>
        <taxon>Bacillati</taxon>
        <taxon>Actinomycetota</taxon>
        <taxon>Actinomycetes</taxon>
        <taxon>Streptosporangiales</taxon>
        <taxon>Streptosporangiaceae</taxon>
        <taxon>Nonomuraea</taxon>
    </lineage>
</organism>
<reference evidence="2 3" key="1">
    <citation type="journal article" date="2019" name="Int. J. Syst. Evol. Microbiol.">
        <title>The Global Catalogue of Microorganisms (GCM) 10K type strain sequencing project: providing services to taxonomists for standard genome sequencing and annotation.</title>
        <authorList>
            <consortium name="The Broad Institute Genomics Platform"/>
            <consortium name="The Broad Institute Genome Sequencing Center for Infectious Disease"/>
            <person name="Wu L."/>
            <person name="Ma J."/>
        </authorList>
    </citation>
    <scope>NUCLEOTIDE SEQUENCE [LARGE SCALE GENOMIC DNA]</scope>
    <source>
        <strain evidence="2 3">JCM 11136</strain>
    </source>
</reference>
<protein>
    <recommendedName>
        <fullName evidence="1">Integrase catalytic domain-containing protein</fullName>
    </recommendedName>
</protein>
<dbReference type="InterPro" id="IPR012337">
    <property type="entry name" value="RNaseH-like_sf"/>
</dbReference>
<keyword evidence="3" id="KW-1185">Reference proteome</keyword>
<dbReference type="EMBL" id="BAAAHQ010000042">
    <property type="protein sequence ID" value="GAA0948499.1"/>
    <property type="molecule type" value="Genomic_DNA"/>
</dbReference>
<evidence type="ECO:0000313" key="2">
    <source>
        <dbReference type="EMBL" id="GAA0948499.1"/>
    </source>
</evidence>
<evidence type="ECO:0000313" key="3">
    <source>
        <dbReference type="Proteomes" id="UP001501578"/>
    </source>
</evidence>
<dbReference type="Proteomes" id="UP001501578">
    <property type="component" value="Unassembled WGS sequence"/>
</dbReference>
<sequence length="65" mass="7657">MAESFFSALKSEWLNRYVFTSQAQAKRQGIHSIERFCNRRRLHSALDYRPPQEIHNEHDSSHVAA</sequence>
<comment type="caution">
    <text evidence="2">The sequence shown here is derived from an EMBL/GenBank/DDBJ whole genome shotgun (WGS) entry which is preliminary data.</text>
</comment>
<gene>
    <name evidence="2" type="ORF">GCM10009560_65930</name>
</gene>
<dbReference type="InterPro" id="IPR001584">
    <property type="entry name" value="Integrase_cat-core"/>
</dbReference>
<feature type="domain" description="Integrase catalytic" evidence="1">
    <location>
        <begin position="2"/>
        <end position="51"/>
    </location>
</feature>
<dbReference type="Pfam" id="PF13683">
    <property type="entry name" value="rve_3"/>
    <property type="match status" value="1"/>
</dbReference>
<name>A0ABN1QWP9_9ACTN</name>